<dbReference type="AlphaFoldDB" id="A0A1H3IZF6"/>
<dbReference type="RefSeq" id="WP_092732231.1">
    <property type="nucleotide sequence ID" value="NZ_FNPC01000004.1"/>
</dbReference>
<name>A0A1H3IZF6_9EURY</name>
<keyword evidence="2" id="KW-1185">Reference proteome</keyword>
<evidence type="ECO:0000313" key="1">
    <source>
        <dbReference type="EMBL" id="SDY32284.1"/>
    </source>
</evidence>
<protein>
    <submittedName>
        <fullName evidence="1">Uncharacterized protein</fullName>
    </submittedName>
</protein>
<accession>A0A1H3IZF6</accession>
<dbReference type="EMBL" id="FNPC01000004">
    <property type="protein sequence ID" value="SDY32284.1"/>
    <property type="molecule type" value="Genomic_DNA"/>
</dbReference>
<gene>
    <name evidence="1" type="ORF">SAMN05216564_104296</name>
</gene>
<proteinExistence type="predicted"/>
<evidence type="ECO:0000313" key="2">
    <source>
        <dbReference type="Proteomes" id="UP000199079"/>
    </source>
</evidence>
<dbReference type="Proteomes" id="UP000199079">
    <property type="component" value="Unassembled WGS sequence"/>
</dbReference>
<reference evidence="2" key="1">
    <citation type="submission" date="2016-10" db="EMBL/GenBank/DDBJ databases">
        <authorList>
            <person name="Varghese N."/>
            <person name="Submissions S."/>
        </authorList>
    </citation>
    <scope>NUCLEOTIDE SEQUENCE [LARGE SCALE GENOMIC DNA]</scope>
    <source>
        <strain evidence="2">DC30,IBRC 10041,KCTC 4046</strain>
    </source>
</reference>
<organism evidence="1 2">
    <name type="scientific">Halopenitus persicus</name>
    <dbReference type="NCBI Taxonomy" id="1048396"/>
    <lineage>
        <taxon>Archaea</taxon>
        <taxon>Methanobacteriati</taxon>
        <taxon>Methanobacteriota</taxon>
        <taxon>Stenosarchaea group</taxon>
        <taxon>Halobacteria</taxon>
        <taxon>Halobacteriales</taxon>
        <taxon>Haloferacaceae</taxon>
        <taxon>Halopenitus</taxon>
    </lineage>
</organism>
<sequence>MSTRHPPERLAEFLDRLERDLGWIVEQRRSVLPGYDETFYGRLADAWPDVRANFDRLRQDLTPETVPVLEDHGLTDSQLDLKLRAIESRRSAVTFVREHWEAIGELGVPVRMRLVGETLRSYFETLQRVLESLLQALGAPGAVAEFKDVVENSIPG</sequence>